<evidence type="ECO:0000256" key="4">
    <source>
        <dbReference type="ARBA" id="ARBA00022989"/>
    </source>
</evidence>
<feature type="domain" description="Potassium channel" evidence="9">
    <location>
        <begin position="117"/>
        <end position="174"/>
    </location>
</feature>
<proteinExistence type="predicted"/>
<evidence type="ECO:0000313" key="10">
    <source>
        <dbReference type="EMBL" id="VBB26983.1"/>
    </source>
</evidence>
<evidence type="ECO:0000256" key="1">
    <source>
        <dbReference type="ARBA" id="ARBA00004141"/>
    </source>
</evidence>
<evidence type="ECO:0000313" key="11">
    <source>
        <dbReference type="Proteomes" id="UP000276991"/>
    </source>
</evidence>
<keyword evidence="5" id="KW-0406">Ion transport</keyword>
<dbReference type="EMBL" id="UPTC01000165">
    <property type="protein sequence ID" value="VBB26983.1"/>
    <property type="molecule type" value="Genomic_DNA"/>
</dbReference>
<comment type="subcellular location">
    <subcellularLocation>
        <location evidence="1">Membrane</location>
        <topology evidence="1">Multi-pass membrane protein</topology>
    </subcellularLocation>
</comment>
<evidence type="ECO:0000256" key="3">
    <source>
        <dbReference type="ARBA" id="ARBA00022692"/>
    </source>
</evidence>
<dbReference type="GO" id="GO:0005886">
    <property type="term" value="C:plasma membrane"/>
    <property type="evidence" value="ECO:0007669"/>
    <property type="project" value="TreeGrafter"/>
</dbReference>
<sequence>MPTVWMRQLVYIIQELMGCGVEPRVELALRRTLFFGLILLVYLIFGALIFSVLPKRQQTLKCEKSAARLDAQRSEMLNVLWAETMAQSEHEWFLMANQKLDIYERLVVNSCRRVTASPSKSFSKAFIHAFTLITTIGFLDEENFSPIGKIAAMSYAIIGIPLALLYLAQCSKMFAGLFPGNHIFIAALVAIFAAAVIFDIIEESNDDTPFVDVAFHIFLMLSTVGSCSIEPPVTLVLVALFAVGLISVSYVLIDRQIEHVLQRFELLFSKYFGIIRRWMCSKDEFENKIIEEEEEETESDT</sequence>
<keyword evidence="3 8" id="KW-0812">Transmembrane</keyword>
<gene>
    <name evidence="10" type="ORF">NAV_LOCUS1813</name>
</gene>
<evidence type="ECO:0000259" key="9">
    <source>
        <dbReference type="Pfam" id="PF07885"/>
    </source>
</evidence>
<keyword evidence="7" id="KW-0407">Ion channel</keyword>
<dbReference type="AlphaFoldDB" id="A0A498S536"/>
<dbReference type="SUPFAM" id="SSF81324">
    <property type="entry name" value="Voltage-gated potassium channels"/>
    <property type="match status" value="1"/>
</dbReference>
<keyword evidence="4 8" id="KW-1133">Transmembrane helix</keyword>
<reference evidence="10 11" key="1">
    <citation type="submission" date="2018-08" db="EMBL/GenBank/DDBJ databases">
        <authorList>
            <person name="Laetsch R D."/>
            <person name="Stevens L."/>
            <person name="Kumar S."/>
            <person name="Blaxter L. M."/>
        </authorList>
    </citation>
    <scope>NUCLEOTIDE SEQUENCE [LARGE SCALE GENOMIC DNA]</scope>
</reference>
<dbReference type="InterPro" id="IPR003280">
    <property type="entry name" value="2pore_dom_K_chnl"/>
</dbReference>
<keyword evidence="6 8" id="KW-0472">Membrane</keyword>
<feature type="transmembrane region" description="Helical" evidence="8">
    <location>
        <begin position="33"/>
        <end position="53"/>
    </location>
</feature>
<dbReference type="PANTHER" id="PTHR11003">
    <property type="entry name" value="POTASSIUM CHANNEL, SUBFAMILY K"/>
    <property type="match status" value="1"/>
</dbReference>
<dbReference type="PANTHER" id="PTHR11003:SF150">
    <property type="entry name" value="PROTEIN CBG08159"/>
    <property type="match status" value="1"/>
</dbReference>
<evidence type="ECO:0000256" key="6">
    <source>
        <dbReference type="ARBA" id="ARBA00023136"/>
    </source>
</evidence>
<evidence type="ECO:0000256" key="8">
    <source>
        <dbReference type="SAM" id="Phobius"/>
    </source>
</evidence>
<dbReference type="Proteomes" id="UP000276991">
    <property type="component" value="Unassembled WGS sequence"/>
</dbReference>
<name>A0A498S536_ACAVI</name>
<feature type="transmembrane region" description="Helical" evidence="8">
    <location>
        <begin position="180"/>
        <end position="201"/>
    </location>
</feature>
<organism evidence="10 11">
    <name type="scientific">Acanthocheilonema viteae</name>
    <name type="common">Filarial nematode worm</name>
    <name type="synonym">Dipetalonema viteae</name>
    <dbReference type="NCBI Taxonomy" id="6277"/>
    <lineage>
        <taxon>Eukaryota</taxon>
        <taxon>Metazoa</taxon>
        <taxon>Ecdysozoa</taxon>
        <taxon>Nematoda</taxon>
        <taxon>Chromadorea</taxon>
        <taxon>Rhabditida</taxon>
        <taxon>Spirurina</taxon>
        <taxon>Spiruromorpha</taxon>
        <taxon>Filarioidea</taxon>
        <taxon>Onchocercidae</taxon>
        <taxon>Acanthocheilonema</taxon>
    </lineage>
</organism>
<feature type="transmembrane region" description="Helical" evidence="8">
    <location>
        <begin position="122"/>
        <end position="139"/>
    </location>
</feature>
<dbReference type="Pfam" id="PF07885">
    <property type="entry name" value="Ion_trans_2"/>
    <property type="match status" value="1"/>
</dbReference>
<evidence type="ECO:0000256" key="7">
    <source>
        <dbReference type="ARBA" id="ARBA00023303"/>
    </source>
</evidence>
<accession>A0A498S536</accession>
<dbReference type="Gene3D" id="1.10.287.70">
    <property type="match status" value="1"/>
</dbReference>
<protein>
    <recommendedName>
        <fullName evidence="9">Potassium channel domain-containing protein</fullName>
    </recommendedName>
</protein>
<evidence type="ECO:0000256" key="2">
    <source>
        <dbReference type="ARBA" id="ARBA00022448"/>
    </source>
</evidence>
<dbReference type="GO" id="GO:0022841">
    <property type="term" value="F:potassium ion leak channel activity"/>
    <property type="evidence" value="ECO:0007669"/>
    <property type="project" value="TreeGrafter"/>
</dbReference>
<keyword evidence="2" id="KW-0813">Transport</keyword>
<evidence type="ECO:0000256" key="5">
    <source>
        <dbReference type="ARBA" id="ARBA00023065"/>
    </source>
</evidence>
<keyword evidence="11" id="KW-1185">Reference proteome</keyword>
<dbReference type="GO" id="GO:0015271">
    <property type="term" value="F:outward rectifier potassium channel activity"/>
    <property type="evidence" value="ECO:0007669"/>
    <property type="project" value="TreeGrafter"/>
</dbReference>
<dbReference type="STRING" id="6277.A0A498S536"/>
<dbReference type="InterPro" id="IPR013099">
    <property type="entry name" value="K_chnl_dom"/>
</dbReference>
<feature type="transmembrane region" description="Helical" evidence="8">
    <location>
        <begin position="233"/>
        <end position="253"/>
    </location>
</feature>
<dbReference type="OrthoDB" id="297496at2759"/>
<feature type="transmembrane region" description="Helical" evidence="8">
    <location>
        <begin position="151"/>
        <end position="168"/>
    </location>
</feature>
<dbReference type="GO" id="GO:0030322">
    <property type="term" value="P:stabilization of membrane potential"/>
    <property type="evidence" value="ECO:0007669"/>
    <property type="project" value="TreeGrafter"/>
</dbReference>